<feature type="compositionally biased region" description="Low complexity" evidence="1">
    <location>
        <begin position="98"/>
        <end position="107"/>
    </location>
</feature>
<dbReference type="EMBL" id="SSTD01002854">
    <property type="protein sequence ID" value="TYK27297.1"/>
    <property type="molecule type" value="Genomic_DNA"/>
</dbReference>
<accession>A0A5D3DU51</accession>
<protein>
    <submittedName>
        <fullName evidence="2">Envelope-like protein</fullName>
    </submittedName>
</protein>
<sequence length="349" mass="37922">MVNTCKGSYMMQPSKDAPEVTISSPPVRQEKASSKLHESVLSEFMHVVARLLKKTLIPDVLDKLHVDPPSSIHSQESSSTKGVFIPTPGIPSASNVQPGPSARSLAASPPPFALVDAHESVSDVVSGDNTTAPVRHPNDCRVEDEVEPQHPNISTEEVPPNDDDNPDVPPTSTDIPAASKPVEKKAQQKRRNITIKTGRKKIPPNIPSVPIDGISFHHEESVQHWKFVVQRRIADEVECSPSSPSTDVLASVLSGGTLSTWPVDTGAFIYNQLSQHVDSFGVKIPIALPRLFSNLLLHLNGVVLTTVDTPRPDPKTLALSYRLFQGSHVLDIDHDVHPSRGPRVFNTSD</sequence>
<dbReference type="AlphaFoldDB" id="A0A5D3DU51"/>
<evidence type="ECO:0000256" key="1">
    <source>
        <dbReference type="SAM" id="MobiDB-lite"/>
    </source>
</evidence>
<comment type="caution">
    <text evidence="2">The sequence shown here is derived from an EMBL/GenBank/DDBJ whole genome shotgun (WGS) entry which is preliminary data.</text>
</comment>
<evidence type="ECO:0000313" key="3">
    <source>
        <dbReference type="Proteomes" id="UP000321947"/>
    </source>
</evidence>
<evidence type="ECO:0000313" key="2">
    <source>
        <dbReference type="EMBL" id="TYK27297.1"/>
    </source>
</evidence>
<feature type="region of interest" description="Disordered" evidence="1">
    <location>
        <begin position="120"/>
        <end position="206"/>
    </location>
</feature>
<name>A0A5D3DU51_CUCMM</name>
<feature type="compositionally biased region" description="Basic residues" evidence="1">
    <location>
        <begin position="187"/>
        <end position="202"/>
    </location>
</feature>
<proteinExistence type="predicted"/>
<gene>
    <name evidence="2" type="ORF">E5676_scaffold1784G00060</name>
</gene>
<reference evidence="2 3" key="1">
    <citation type="submission" date="2019-08" db="EMBL/GenBank/DDBJ databases">
        <title>Draft genome sequences of two oriental melons (Cucumis melo L. var makuwa).</title>
        <authorList>
            <person name="Kwon S.-Y."/>
        </authorList>
    </citation>
    <scope>NUCLEOTIDE SEQUENCE [LARGE SCALE GENOMIC DNA]</scope>
    <source>
        <strain evidence="3">cv. Chang Bougi</strain>
        <tissue evidence="2">Leaf</tissue>
    </source>
</reference>
<feature type="region of interest" description="Disordered" evidence="1">
    <location>
        <begin position="1"/>
        <end position="31"/>
    </location>
</feature>
<organism evidence="2 3">
    <name type="scientific">Cucumis melo var. makuwa</name>
    <name type="common">Oriental melon</name>
    <dbReference type="NCBI Taxonomy" id="1194695"/>
    <lineage>
        <taxon>Eukaryota</taxon>
        <taxon>Viridiplantae</taxon>
        <taxon>Streptophyta</taxon>
        <taxon>Embryophyta</taxon>
        <taxon>Tracheophyta</taxon>
        <taxon>Spermatophyta</taxon>
        <taxon>Magnoliopsida</taxon>
        <taxon>eudicotyledons</taxon>
        <taxon>Gunneridae</taxon>
        <taxon>Pentapetalae</taxon>
        <taxon>rosids</taxon>
        <taxon>fabids</taxon>
        <taxon>Cucurbitales</taxon>
        <taxon>Cucurbitaceae</taxon>
        <taxon>Benincaseae</taxon>
        <taxon>Cucumis</taxon>
    </lineage>
</organism>
<feature type="region of interest" description="Disordered" evidence="1">
    <location>
        <begin position="69"/>
        <end position="108"/>
    </location>
</feature>
<feature type="compositionally biased region" description="Low complexity" evidence="1">
    <location>
        <begin position="70"/>
        <end position="79"/>
    </location>
</feature>
<dbReference type="Proteomes" id="UP000321947">
    <property type="component" value="Unassembled WGS sequence"/>
</dbReference>